<reference evidence="3" key="1">
    <citation type="journal article" date="2019" name="Int. J. Syst. Evol. Microbiol.">
        <title>The Global Catalogue of Microorganisms (GCM) 10K type strain sequencing project: providing services to taxonomists for standard genome sequencing and annotation.</title>
        <authorList>
            <consortium name="The Broad Institute Genomics Platform"/>
            <consortium name="The Broad Institute Genome Sequencing Center for Infectious Disease"/>
            <person name="Wu L."/>
            <person name="Ma J."/>
        </authorList>
    </citation>
    <scope>NUCLEOTIDE SEQUENCE [LARGE SCALE GENOMIC DNA]</scope>
    <source>
        <strain evidence="3">CCUG 70865</strain>
    </source>
</reference>
<dbReference type="EMBL" id="JBHUDZ010000018">
    <property type="protein sequence ID" value="MFD1605406.1"/>
    <property type="molecule type" value="Genomic_DNA"/>
</dbReference>
<dbReference type="RefSeq" id="WP_379813226.1">
    <property type="nucleotide sequence ID" value="NZ_JBHUDZ010000018.1"/>
</dbReference>
<protein>
    <recommendedName>
        <fullName evidence="4">Lipoprotein</fullName>
    </recommendedName>
</protein>
<comment type="caution">
    <text evidence="2">The sequence shown here is derived from an EMBL/GenBank/DDBJ whole genome shotgun (WGS) entry which is preliminary data.</text>
</comment>
<evidence type="ECO:0008006" key="4">
    <source>
        <dbReference type="Google" id="ProtNLM"/>
    </source>
</evidence>
<evidence type="ECO:0000313" key="2">
    <source>
        <dbReference type="EMBL" id="MFD1605406.1"/>
    </source>
</evidence>
<evidence type="ECO:0000256" key="1">
    <source>
        <dbReference type="SAM" id="MobiDB-lite"/>
    </source>
</evidence>
<accession>A0ABW4HJ88</accession>
<proteinExistence type="predicted"/>
<keyword evidence="3" id="KW-1185">Reference proteome</keyword>
<name>A0ABW4HJ88_9FLAO</name>
<evidence type="ECO:0000313" key="3">
    <source>
        <dbReference type="Proteomes" id="UP001597138"/>
    </source>
</evidence>
<sequence>MKKFTLLSMIIILISLLNYGCEHLCEDENSSQSHVEASLHKTDTLNLSKID</sequence>
<feature type="region of interest" description="Disordered" evidence="1">
    <location>
        <begin position="31"/>
        <end position="51"/>
    </location>
</feature>
<organism evidence="2 3">
    <name type="scientific">Flavobacterium artemisiae</name>
    <dbReference type="NCBI Taxonomy" id="2126556"/>
    <lineage>
        <taxon>Bacteria</taxon>
        <taxon>Pseudomonadati</taxon>
        <taxon>Bacteroidota</taxon>
        <taxon>Flavobacteriia</taxon>
        <taxon>Flavobacteriales</taxon>
        <taxon>Flavobacteriaceae</taxon>
        <taxon>Flavobacterium</taxon>
    </lineage>
</organism>
<gene>
    <name evidence="2" type="ORF">ACFSC2_21905</name>
</gene>
<dbReference type="Proteomes" id="UP001597138">
    <property type="component" value="Unassembled WGS sequence"/>
</dbReference>